<name>A0A139GYS5_9PEZI</name>
<dbReference type="Gene3D" id="2.60.40.3960">
    <property type="entry name" value="Velvet domain"/>
    <property type="match status" value="1"/>
</dbReference>
<feature type="compositionally biased region" description="Polar residues" evidence="6">
    <location>
        <begin position="14"/>
        <end position="24"/>
    </location>
</feature>
<feature type="compositionally biased region" description="Basic and acidic residues" evidence="6">
    <location>
        <begin position="417"/>
        <end position="433"/>
    </location>
</feature>
<proteinExistence type="predicted"/>
<dbReference type="PANTHER" id="PTHR33572:SF17">
    <property type="entry name" value="SEXUAL DEVELOPMENT REGULATOR VELC"/>
    <property type="match status" value="1"/>
</dbReference>
<evidence type="ECO:0000256" key="2">
    <source>
        <dbReference type="ARBA" id="ARBA00022969"/>
    </source>
</evidence>
<feature type="compositionally biased region" description="Basic residues" evidence="6">
    <location>
        <begin position="459"/>
        <end position="472"/>
    </location>
</feature>
<feature type="compositionally biased region" description="Pro residues" evidence="6">
    <location>
        <begin position="69"/>
        <end position="82"/>
    </location>
</feature>
<feature type="compositionally biased region" description="Pro residues" evidence="6">
    <location>
        <begin position="97"/>
        <end position="107"/>
    </location>
</feature>
<feature type="compositionally biased region" description="Polar residues" evidence="6">
    <location>
        <begin position="176"/>
        <end position="187"/>
    </location>
</feature>
<feature type="domain" description="Velvet" evidence="7">
    <location>
        <begin position="233"/>
        <end position="416"/>
    </location>
</feature>
<keyword evidence="4" id="KW-0804">Transcription</keyword>
<feature type="compositionally biased region" description="Low complexity" evidence="6">
    <location>
        <begin position="447"/>
        <end position="458"/>
    </location>
</feature>
<feature type="compositionally biased region" description="Low complexity" evidence="6">
    <location>
        <begin position="193"/>
        <end position="225"/>
    </location>
</feature>
<feature type="region of interest" description="Disordered" evidence="6">
    <location>
        <begin position="1"/>
        <end position="156"/>
    </location>
</feature>
<dbReference type="InterPro" id="IPR021740">
    <property type="entry name" value="Velvet"/>
</dbReference>
<feature type="compositionally biased region" description="Pro residues" evidence="6">
    <location>
        <begin position="1"/>
        <end position="12"/>
    </location>
</feature>
<sequence length="472" mass="51801">MSQSRPPPPLQPPFMTTQIHQNSAFPPPNFLPTPEPRSSRPHLPPIHSVPAHRSTQEHARSSLQLPPMQVAPPPESSSPSRPPTRSIPVAQLLSSNPPSPPPPPPSSQPAIAAQQPLYRRSPTNSANPALEPRIPPQQYQQPPQYRYDQLHIPQRQPQPIFHQEPYANAQYSRSQYPNARPTVSTDHSAPRQYSPALSSFSSPTSYTHSEASPRSSLAPSSYSRSQRNQVQQPPPLNYTLSIRQQPAAARACGFGERDRRVIDPPPILELKITDRDGVPECDSTGMLALHCTLLSPDGSDDETELPPAHPEMPSTRRLMGTLVASPYPAKDENNHAGTFFVFPDLSCRSPGKYRLKFKLLRIDPTNIVPGVKFKGDVATIVTEVFSVYTAKDFPGMRASSALLKSLRRQGLNVGVKKGSEARKGKGKLKKEIESSASSDNDSDGGDSDSSGSNSPNSKSKSRKKGKRRKHDE</sequence>
<dbReference type="Proteomes" id="UP000070133">
    <property type="component" value="Unassembled WGS sequence"/>
</dbReference>
<dbReference type="GO" id="GO:0005634">
    <property type="term" value="C:nucleus"/>
    <property type="evidence" value="ECO:0007669"/>
    <property type="project" value="UniProtKB-SubCell"/>
</dbReference>
<feature type="region of interest" description="Disordered" evidence="6">
    <location>
        <begin position="412"/>
        <end position="472"/>
    </location>
</feature>
<dbReference type="PANTHER" id="PTHR33572">
    <property type="entry name" value="SPORE DEVELOPMENT REGULATOR VOSA"/>
    <property type="match status" value="1"/>
</dbReference>
<evidence type="ECO:0000256" key="1">
    <source>
        <dbReference type="ARBA" id="ARBA00004123"/>
    </source>
</evidence>
<keyword evidence="9" id="KW-1185">Reference proteome</keyword>
<dbReference type="InterPro" id="IPR037525">
    <property type="entry name" value="Velvet_dom"/>
</dbReference>
<dbReference type="PROSITE" id="PS51821">
    <property type="entry name" value="VELVET"/>
    <property type="match status" value="1"/>
</dbReference>
<evidence type="ECO:0000256" key="3">
    <source>
        <dbReference type="ARBA" id="ARBA00023015"/>
    </source>
</evidence>
<evidence type="ECO:0000259" key="7">
    <source>
        <dbReference type="PROSITE" id="PS51821"/>
    </source>
</evidence>
<comment type="subcellular location">
    <subcellularLocation>
        <location evidence="1">Nucleus</location>
    </subcellularLocation>
</comment>
<reference evidence="8 9" key="1">
    <citation type="submission" date="2015-07" db="EMBL/GenBank/DDBJ databases">
        <title>Comparative genomics of the Sigatoka disease complex on banana suggests a link between parallel evolutionary changes in Pseudocercospora fijiensis and Pseudocercospora eumusae and increased virulence on the banana host.</title>
        <authorList>
            <person name="Chang T.-C."/>
            <person name="Salvucci A."/>
            <person name="Crous P.W."/>
            <person name="Stergiopoulos I."/>
        </authorList>
    </citation>
    <scope>NUCLEOTIDE SEQUENCE [LARGE SCALE GENOMIC DNA]</scope>
    <source>
        <strain evidence="8 9">CBS 114824</strain>
    </source>
</reference>
<organism evidence="8 9">
    <name type="scientific">Pseudocercospora eumusae</name>
    <dbReference type="NCBI Taxonomy" id="321146"/>
    <lineage>
        <taxon>Eukaryota</taxon>
        <taxon>Fungi</taxon>
        <taxon>Dikarya</taxon>
        <taxon>Ascomycota</taxon>
        <taxon>Pezizomycotina</taxon>
        <taxon>Dothideomycetes</taxon>
        <taxon>Dothideomycetidae</taxon>
        <taxon>Mycosphaerellales</taxon>
        <taxon>Mycosphaerellaceae</taxon>
        <taxon>Pseudocercospora</taxon>
    </lineage>
</organism>
<feature type="compositionally biased region" description="Low complexity" evidence="6">
    <location>
        <begin position="83"/>
        <end position="96"/>
    </location>
</feature>
<evidence type="ECO:0000313" key="9">
    <source>
        <dbReference type="Proteomes" id="UP000070133"/>
    </source>
</evidence>
<accession>A0A139GYS5</accession>
<gene>
    <name evidence="8" type="ORF">AC578_10467</name>
</gene>
<dbReference type="EMBL" id="LFZN01000222">
    <property type="protein sequence ID" value="KXS95321.1"/>
    <property type="molecule type" value="Genomic_DNA"/>
</dbReference>
<evidence type="ECO:0000256" key="6">
    <source>
        <dbReference type="SAM" id="MobiDB-lite"/>
    </source>
</evidence>
<dbReference type="STRING" id="321146.A0A139GYS5"/>
<dbReference type="InterPro" id="IPR038491">
    <property type="entry name" value="Velvet_dom_sf"/>
</dbReference>
<dbReference type="GO" id="GO:0030435">
    <property type="term" value="P:sporulation resulting in formation of a cellular spore"/>
    <property type="evidence" value="ECO:0007669"/>
    <property type="project" value="UniProtKB-KW"/>
</dbReference>
<comment type="caution">
    <text evidence="8">The sequence shown here is derived from an EMBL/GenBank/DDBJ whole genome shotgun (WGS) entry which is preliminary data.</text>
</comment>
<keyword evidence="2" id="KW-0749">Sporulation</keyword>
<feature type="compositionally biased region" description="Low complexity" evidence="6">
    <location>
        <begin position="108"/>
        <end position="117"/>
    </location>
</feature>
<feature type="region of interest" description="Disordered" evidence="6">
    <location>
        <begin position="176"/>
        <end position="236"/>
    </location>
</feature>
<dbReference type="OrthoDB" id="3056235at2759"/>
<feature type="compositionally biased region" description="Low complexity" evidence="6">
    <location>
        <begin position="136"/>
        <end position="147"/>
    </location>
</feature>
<evidence type="ECO:0000256" key="5">
    <source>
        <dbReference type="ARBA" id="ARBA00023242"/>
    </source>
</evidence>
<protein>
    <recommendedName>
        <fullName evidence="7">Velvet domain-containing protein</fullName>
    </recommendedName>
</protein>
<evidence type="ECO:0000313" key="8">
    <source>
        <dbReference type="EMBL" id="KXS95321.1"/>
    </source>
</evidence>
<dbReference type="AlphaFoldDB" id="A0A139GYS5"/>
<evidence type="ECO:0000256" key="4">
    <source>
        <dbReference type="ARBA" id="ARBA00023163"/>
    </source>
</evidence>
<keyword evidence="5" id="KW-0539">Nucleus</keyword>
<dbReference type="Pfam" id="PF11754">
    <property type="entry name" value="Velvet"/>
    <property type="match status" value="2"/>
</dbReference>
<keyword evidence="3" id="KW-0805">Transcription regulation</keyword>
<feature type="compositionally biased region" description="Pro residues" evidence="6">
    <location>
        <begin position="25"/>
        <end position="35"/>
    </location>
</feature>